<dbReference type="InterPro" id="IPR025246">
    <property type="entry name" value="IS30-like_HTH"/>
</dbReference>
<dbReference type="AlphaFoldDB" id="K6WTY8"/>
<accession>K6WTY8</accession>
<keyword evidence="1" id="KW-0233">DNA recombination</keyword>
<dbReference type="GO" id="GO:0006310">
    <property type="term" value="P:DNA recombination"/>
    <property type="evidence" value="ECO:0007669"/>
    <property type="project" value="UniProtKB-KW"/>
</dbReference>
<dbReference type="Proteomes" id="UP000035058">
    <property type="component" value="Unassembled WGS sequence"/>
</dbReference>
<dbReference type="Pfam" id="PF13936">
    <property type="entry name" value="HTH_38"/>
    <property type="match status" value="1"/>
</dbReference>
<reference evidence="3 4" key="1">
    <citation type="submission" date="2012-08" db="EMBL/GenBank/DDBJ databases">
        <title>Whole genome shotgun sequence of Gordonia namibiensis NBRC 108229.</title>
        <authorList>
            <person name="Isaki-Nakamura S."/>
            <person name="Hosoyama A."/>
            <person name="Tsuchikane K."/>
            <person name="Katsumata H."/>
            <person name="Baba S."/>
            <person name="Yamazaki S."/>
            <person name="Fujita N."/>
        </authorList>
    </citation>
    <scope>NUCLEOTIDE SEQUENCE [LARGE SCALE GENOMIC DNA]</scope>
    <source>
        <strain evidence="3 4">NBRC 108229</strain>
    </source>
</reference>
<feature type="non-terminal residue" evidence="3">
    <location>
        <position position="347"/>
    </location>
</feature>
<dbReference type="InterPro" id="IPR053392">
    <property type="entry name" value="Transposase_IS30-like"/>
</dbReference>
<dbReference type="GO" id="GO:0005829">
    <property type="term" value="C:cytosol"/>
    <property type="evidence" value="ECO:0007669"/>
    <property type="project" value="TreeGrafter"/>
</dbReference>
<organism evidence="3 4">
    <name type="scientific">Gordonia namibiensis NBRC 108229</name>
    <dbReference type="NCBI Taxonomy" id="1208314"/>
    <lineage>
        <taxon>Bacteria</taxon>
        <taxon>Bacillati</taxon>
        <taxon>Actinomycetota</taxon>
        <taxon>Actinomycetes</taxon>
        <taxon>Mycobacteriales</taxon>
        <taxon>Gordoniaceae</taxon>
        <taxon>Gordonia</taxon>
    </lineage>
</organism>
<proteinExistence type="predicted"/>
<dbReference type="EMBL" id="BAHE01000066">
    <property type="protein sequence ID" value="GAC02866.1"/>
    <property type="molecule type" value="Genomic_DNA"/>
</dbReference>
<dbReference type="GO" id="GO:0032196">
    <property type="term" value="P:transposition"/>
    <property type="evidence" value="ECO:0007669"/>
    <property type="project" value="TreeGrafter"/>
</dbReference>
<evidence type="ECO:0000256" key="1">
    <source>
        <dbReference type="ARBA" id="ARBA00023172"/>
    </source>
</evidence>
<comment type="caution">
    <text evidence="3">The sequence shown here is derived from an EMBL/GenBank/DDBJ whole genome shotgun (WGS) entry which is preliminary data.</text>
</comment>
<dbReference type="PANTHER" id="PTHR10948">
    <property type="entry name" value="TRANSPOSASE"/>
    <property type="match status" value="1"/>
</dbReference>
<gene>
    <name evidence="3" type="ORF">GONAM_66_00010</name>
</gene>
<evidence type="ECO:0000313" key="3">
    <source>
        <dbReference type="EMBL" id="GAC02866.1"/>
    </source>
</evidence>
<protein>
    <submittedName>
        <fullName evidence="3">Putative transposase</fullName>
    </submittedName>
</protein>
<dbReference type="InterPro" id="IPR051917">
    <property type="entry name" value="Transposase-Integrase"/>
</dbReference>
<dbReference type="PANTHER" id="PTHR10948:SF23">
    <property type="entry name" value="TRANSPOSASE INSI FOR INSERTION SEQUENCE ELEMENT IS30A-RELATED"/>
    <property type="match status" value="1"/>
</dbReference>
<name>K6WTY8_9ACTN</name>
<keyword evidence="4" id="KW-1185">Reference proteome</keyword>
<feature type="domain" description="Transposase IS30-like HTH" evidence="2">
    <location>
        <begin position="122"/>
        <end position="162"/>
    </location>
</feature>
<dbReference type="GO" id="GO:0004803">
    <property type="term" value="F:transposase activity"/>
    <property type="evidence" value="ECO:0007669"/>
    <property type="project" value="TreeGrafter"/>
</dbReference>
<evidence type="ECO:0000259" key="2">
    <source>
        <dbReference type="Pfam" id="PF13936"/>
    </source>
</evidence>
<evidence type="ECO:0000313" key="4">
    <source>
        <dbReference type="Proteomes" id="UP000035058"/>
    </source>
</evidence>
<sequence length="347" mass="37841">MAVAGVRVGEELRTRFWVEIESGASVVAAARSIGVSPYTGYAWMHAAGRSLPSGRGQGRPKSAQTREVFWGGLRRGLTVGAAARAAGVSKWAGQTWFKQAGGVRPVTSNPQLEAVVDPGRGRLSWTDRCRIEELVTAHYRPAQIAGLMGRARSTISRELARGTPTDRAGRYRALVAQNRVDAARRRPKQRKLVPGSRLYTEVADRLKLRQSPEQISGSLAVEFPDDPEMQVSHETIYQALYVQARGGLKKEVQAALRTGRIRRKSQGRNPSGRSRFKDMVSISERPAEADDRAVPGHWEGDLIMGAGNASAIGTLVERTTGFVMLLHLRDDHTAETVAAAMTEAVPQ</sequence>
<dbReference type="NCBIfam" id="NF033563">
    <property type="entry name" value="transpos_IS30"/>
    <property type="match status" value="1"/>
</dbReference>